<dbReference type="InterPro" id="IPR050471">
    <property type="entry name" value="AB_hydrolase"/>
</dbReference>
<keyword evidence="1" id="KW-0378">Hydrolase</keyword>
<dbReference type="PANTHER" id="PTHR43433:SF5">
    <property type="entry name" value="AB HYDROLASE-1 DOMAIN-CONTAINING PROTEIN"/>
    <property type="match status" value="1"/>
</dbReference>
<dbReference type="OrthoDB" id="3253328at2"/>
<dbReference type="STRING" id="444597.BST26_01890"/>
<organism evidence="1 2">
    <name type="scientific">Mycolicibacterium insubricum</name>
    <dbReference type="NCBI Taxonomy" id="444597"/>
    <lineage>
        <taxon>Bacteria</taxon>
        <taxon>Bacillati</taxon>
        <taxon>Actinomycetota</taxon>
        <taxon>Actinomycetes</taxon>
        <taxon>Mycobacteriales</taxon>
        <taxon>Mycobacteriaceae</taxon>
        <taxon>Mycolicibacterium</taxon>
    </lineage>
</organism>
<reference evidence="1 2" key="1">
    <citation type="submission" date="2016-12" db="EMBL/GenBank/DDBJ databases">
        <title>The new phylogeny of genus Mycobacterium.</title>
        <authorList>
            <person name="Tortoli E."/>
            <person name="Trovato A."/>
            <person name="Cirillo D.M."/>
        </authorList>
    </citation>
    <scope>NUCLEOTIDE SEQUENCE [LARGE SCALE GENOMIC DNA]</scope>
    <source>
        <strain evidence="1 2">DSM 45130</strain>
    </source>
</reference>
<dbReference type="AlphaFoldDB" id="A0A1X0DME6"/>
<protein>
    <submittedName>
        <fullName evidence="1">Alpha/beta hydrolase</fullName>
    </submittedName>
</protein>
<dbReference type="Gene3D" id="3.40.50.1820">
    <property type="entry name" value="alpha/beta hydrolase"/>
    <property type="match status" value="1"/>
</dbReference>
<dbReference type="EMBL" id="MVHS01000003">
    <property type="protein sequence ID" value="ORA73558.1"/>
    <property type="molecule type" value="Genomic_DNA"/>
</dbReference>
<dbReference type="Pfam" id="PF00561">
    <property type="entry name" value="Abhydrolase_1"/>
    <property type="match status" value="1"/>
</dbReference>
<dbReference type="SUPFAM" id="SSF53474">
    <property type="entry name" value="alpha/beta-Hydrolases"/>
    <property type="match status" value="1"/>
</dbReference>
<keyword evidence="2" id="KW-1185">Reference proteome</keyword>
<dbReference type="Proteomes" id="UP000192801">
    <property type="component" value="Unassembled WGS sequence"/>
</dbReference>
<sequence>MARKSLRRRIDERLAANPDVGAVRRPVTPDARESFDLYYVRSGPPSEVPLLVIPGGPGVASVQTYRGLRRSLAARGVDVVMMEHRGVGLSRCGDDGADLPPEAMTVDQVVNDAAAVLDALGVDKAAIYGTSYGSYLAAGIGVRHPDRVAAMVLDSPVLSARDMIDVRTAIRSVLLSSSGPAGAQLQAKVHRLLASGRWDSAHTQVAATVYEVGGPAALSRQLDLLLDGRTVLWRALEHLGGVAMRVVPYHNEMDLVNRIAFRELDYLGRPDGLPLDPSAGMDRWAELMPGAIPDFEGEPYDLPAAMPAFDWPTAVLSGGRDLTTPPAIAARVAALIPGAVLVTLPTAAHSLLDTRERAALRVAETVFTGRESVVPDLVGLAGRGAELDALPANASVRLAGVALTAVSTAEQLIPGRWWR</sequence>
<accession>A0A1X0DME6</accession>
<dbReference type="GO" id="GO:0016787">
    <property type="term" value="F:hydrolase activity"/>
    <property type="evidence" value="ECO:0007669"/>
    <property type="project" value="UniProtKB-KW"/>
</dbReference>
<evidence type="ECO:0000313" key="1">
    <source>
        <dbReference type="EMBL" id="ORA73558.1"/>
    </source>
</evidence>
<comment type="caution">
    <text evidence="1">The sequence shown here is derived from an EMBL/GenBank/DDBJ whole genome shotgun (WGS) entry which is preliminary data.</text>
</comment>
<name>A0A1X0DME6_9MYCO</name>
<gene>
    <name evidence="1" type="ORF">BST26_01890</name>
</gene>
<dbReference type="PANTHER" id="PTHR43433">
    <property type="entry name" value="HYDROLASE, ALPHA/BETA FOLD FAMILY PROTEIN"/>
    <property type="match status" value="1"/>
</dbReference>
<proteinExistence type="predicted"/>
<dbReference type="RefSeq" id="WP_083029129.1">
    <property type="nucleotide sequence ID" value="NZ_AP022618.1"/>
</dbReference>
<evidence type="ECO:0000313" key="2">
    <source>
        <dbReference type="Proteomes" id="UP000192801"/>
    </source>
</evidence>
<dbReference type="InterPro" id="IPR029058">
    <property type="entry name" value="AB_hydrolase_fold"/>
</dbReference>
<dbReference type="InterPro" id="IPR000073">
    <property type="entry name" value="AB_hydrolase_1"/>
</dbReference>